<dbReference type="SUPFAM" id="SSF52317">
    <property type="entry name" value="Class I glutamine amidotransferase-like"/>
    <property type="match status" value="1"/>
</dbReference>
<evidence type="ECO:0000313" key="2">
    <source>
        <dbReference type="EMBL" id="RXK11519.1"/>
    </source>
</evidence>
<dbReference type="OrthoDB" id="9792284at2"/>
<reference evidence="2 3" key="1">
    <citation type="submission" date="2017-09" db="EMBL/GenBank/DDBJ databases">
        <title>Genomics of the genus Arcobacter.</title>
        <authorList>
            <person name="Perez-Cataluna A."/>
            <person name="Figueras M.J."/>
            <person name="Salas-Masso N."/>
        </authorList>
    </citation>
    <scope>NUCLEOTIDE SEQUENCE [LARGE SCALE GENOMIC DNA]</scope>
    <source>
        <strain evidence="2 3">F156-34</strain>
    </source>
</reference>
<keyword evidence="3" id="KW-1185">Reference proteome</keyword>
<dbReference type="GO" id="GO:0005737">
    <property type="term" value="C:cytoplasm"/>
    <property type="evidence" value="ECO:0007669"/>
    <property type="project" value="TreeGrafter"/>
</dbReference>
<name>A0A4Q1ASW5_9BACT</name>
<dbReference type="RefSeq" id="WP_129062609.1">
    <property type="nucleotide sequence ID" value="NZ_NXIE01000007.1"/>
</dbReference>
<feature type="domain" description="DJ-1/PfpI" evidence="1">
    <location>
        <begin position="3"/>
        <end position="164"/>
    </location>
</feature>
<dbReference type="InterPro" id="IPR029062">
    <property type="entry name" value="Class_I_gatase-like"/>
</dbReference>
<gene>
    <name evidence="2" type="ORF">CP965_13330</name>
</gene>
<comment type="caution">
    <text evidence="2">The sequence shown here is derived from an EMBL/GenBank/DDBJ whole genome shotgun (WGS) entry which is preliminary data.</text>
</comment>
<dbReference type="NCBIfam" id="TIGR01383">
    <property type="entry name" value="not_thiJ"/>
    <property type="match status" value="1"/>
</dbReference>
<sequence>MSKVLIIISTGFEEIEAVSIIDILRRAEVQVTIATINELETLGANNITIKADIKLEELNNIEAYEMIVLPGGAQNTLNLASSELVQQTLKKMKDTNKYIGAICAAPYVLHHAKVLNEKYTCYPSFEKKIDSAKYIENENVVKDEKVITSRGPATAMEFALELVKTLKGEETFLNVKEGLLVTYF</sequence>
<dbReference type="PANTHER" id="PTHR48094:SF12">
    <property type="entry name" value="PARKINSON DISEASE PROTEIN 7 HOMOLOG"/>
    <property type="match status" value="1"/>
</dbReference>
<dbReference type="Proteomes" id="UP000289718">
    <property type="component" value="Unassembled WGS sequence"/>
</dbReference>
<dbReference type="CDD" id="cd03135">
    <property type="entry name" value="GATase1_DJ-1"/>
    <property type="match status" value="1"/>
</dbReference>
<proteinExistence type="predicted"/>
<evidence type="ECO:0000313" key="3">
    <source>
        <dbReference type="Proteomes" id="UP000289718"/>
    </source>
</evidence>
<dbReference type="AlphaFoldDB" id="A0A4Q1ASW5"/>
<dbReference type="EMBL" id="NXIE01000007">
    <property type="protein sequence ID" value="RXK11519.1"/>
    <property type="molecule type" value="Genomic_DNA"/>
</dbReference>
<dbReference type="PANTHER" id="PTHR48094">
    <property type="entry name" value="PROTEIN/NUCLEIC ACID DEGLYCASE DJ-1-RELATED"/>
    <property type="match status" value="1"/>
</dbReference>
<dbReference type="InterPro" id="IPR006287">
    <property type="entry name" value="DJ-1"/>
</dbReference>
<organism evidence="2 3">
    <name type="scientific">Halarcobacter mediterraneus</name>
    <dbReference type="NCBI Taxonomy" id="2023153"/>
    <lineage>
        <taxon>Bacteria</taxon>
        <taxon>Pseudomonadati</taxon>
        <taxon>Campylobacterota</taxon>
        <taxon>Epsilonproteobacteria</taxon>
        <taxon>Campylobacterales</taxon>
        <taxon>Arcobacteraceae</taxon>
        <taxon>Halarcobacter</taxon>
    </lineage>
</organism>
<evidence type="ECO:0000259" key="1">
    <source>
        <dbReference type="Pfam" id="PF01965"/>
    </source>
</evidence>
<dbReference type="Gene3D" id="3.40.50.880">
    <property type="match status" value="1"/>
</dbReference>
<dbReference type="InterPro" id="IPR002818">
    <property type="entry name" value="DJ-1/PfpI"/>
</dbReference>
<dbReference type="Pfam" id="PF01965">
    <property type="entry name" value="DJ-1_PfpI"/>
    <property type="match status" value="1"/>
</dbReference>
<protein>
    <submittedName>
        <fullName evidence="2">DJ-1 family protein</fullName>
    </submittedName>
</protein>
<accession>A0A4Q1ASW5</accession>
<dbReference type="InterPro" id="IPR050325">
    <property type="entry name" value="Prot/Nucl_acid_deglycase"/>
</dbReference>